<keyword evidence="5" id="KW-0862">Zinc</keyword>
<keyword evidence="3" id="KW-0479">Metal-binding</keyword>
<dbReference type="InterPro" id="IPR036866">
    <property type="entry name" value="RibonucZ/Hydroxyglut_hydro"/>
</dbReference>
<comment type="caution">
    <text evidence="7">The sequence shown here is derived from an EMBL/GenBank/DDBJ whole genome shotgun (WGS) entry which is preliminary data.</text>
</comment>
<dbReference type="InterPro" id="IPR051013">
    <property type="entry name" value="MBL_superfamily_lactonases"/>
</dbReference>
<evidence type="ECO:0000256" key="5">
    <source>
        <dbReference type="ARBA" id="ARBA00022833"/>
    </source>
</evidence>
<proteinExistence type="inferred from homology"/>
<evidence type="ECO:0000256" key="4">
    <source>
        <dbReference type="ARBA" id="ARBA00022801"/>
    </source>
</evidence>
<dbReference type="AlphaFoldDB" id="A0A101SWA1"/>
<evidence type="ECO:0000256" key="2">
    <source>
        <dbReference type="ARBA" id="ARBA00007749"/>
    </source>
</evidence>
<dbReference type="GO" id="GO:0046872">
    <property type="term" value="F:metal ion binding"/>
    <property type="evidence" value="ECO:0007669"/>
    <property type="project" value="UniProtKB-KW"/>
</dbReference>
<dbReference type="Gene3D" id="3.60.15.10">
    <property type="entry name" value="Ribonuclease Z/Hydroxyacylglutathione hydrolase-like"/>
    <property type="match status" value="1"/>
</dbReference>
<protein>
    <submittedName>
        <fullName evidence="7">Hydrolase</fullName>
    </submittedName>
</protein>
<evidence type="ECO:0000313" key="7">
    <source>
        <dbReference type="EMBL" id="KUN81307.1"/>
    </source>
</evidence>
<dbReference type="STRING" id="1943.AQJ64_23220"/>
<keyword evidence="4 7" id="KW-0378">Hydrolase</keyword>
<dbReference type="RefSeq" id="WP_055632768.1">
    <property type="nucleotide sequence ID" value="NZ_KQ948771.1"/>
</dbReference>
<comment type="cofactor">
    <cofactor evidence="1">
        <name>Zn(2+)</name>
        <dbReference type="ChEBI" id="CHEBI:29105"/>
    </cofactor>
</comment>
<dbReference type="SMART" id="SM00849">
    <property type="entry name" value="Lactamase_B"/>
    <property type="match status" value="1"/>
</dbReference>
<evidence type="ECO:0000259" key="6">
    <source>
        <dbReference type="SMART" id="SM00849"/>
    </source>
</evidence>
<evidence type="ECO:0000313" key="8">
    <source>
        <dbReference type="Proteomes" id="UP000052982"/>
    </source>
</evidence>
<feature type="domain" description="Metallo-beta-lactamase" evidence="6">
    <location>
        <begin position="46"/>
        <end position="247"/>
    </location>
</feature>
<reference evidence="7 8" key="1">
    <citation type="submission" date="2015-10" db="EMBL/GenBank/DDBJ databases">
        <title>Draft genome sequence of Streptomyces griseoruber DSM 40281, type strain for the species Streptomyces griseoruber.</title>
        <authorList>
            <person name="Ruckert C."/>
            <person name="Winkler A."/>
            <person name="Kalinowski J."/>
            <person name="Kampfer P."/>
            <person name="Glaeser S."/>
        </authorList>
    </citation>
    <scope>NUCLEOTIDE SEQUENCE [LARGE SCALE GENOMIC DNA]</scope>
    <source>
        <strain evidence="7 8">DSM 40281</strain>
    </source>
</reference>
<accession>A0A101SWA1</accession>
<keyword evidence="8" id="KW-1185">Reference proteome</keyword>
<dbReference type="EMBL" id="LMWW01000036">
    <property type="protein sequence ID" value="KUN81307.1"/>
    <property type="molecule type" value="Genomic_DNA"/>
</dbReference>
<dbReference type="SUPFAM" id="SSF56281">
    <property type="entry name" value="Metallo-hydrolase/oxidoreductase"/>
    <property type="match status" value="1"/>
</dbReference>
<sequence>MRYKQAVPEDLYEVTIVRYGTRETLRSDVFLNYQFYGLSDGPMTVDYFFWVVRGPNRTFIVDTGFNSETGRKRERTMCVDPVTAMRSLGIDPEAENDVIVTHAHYDHIGNLGSLPNSTVFMSRREYDFWTSDVSDKTLLRQFTETAEVDHLVAAARTGRMIFVENGYSPAPGITLLEISGHTPGQLAVLVETSEGPTLLASDAVHFYEEVERDMPFVSLTSLLDTYSGLQTVRDLQASGVRHLVTGHDASTLQRFRPQRGNLGEHAAVIGSKEEW</sequence>
<dbReference type="OrthoDB" id="3196337at2"/>
<dbReference type="PANTHER" id="PTHR42978">
    <property type="entry name" value="QUORUM-QUENCHING LACTONASE YTNP-RELATED-RELATED"/>
    <property type="match status" value="1"/>
</dbReference>
<organism evidence="7 8">
    <name type="scientific">Streptomyces griseoruber</name>
    <dbReference type="NCBI Taxonomy" id="1943"/>
    <lineage>
        <taxon>Bacteria</taxon>
        <taxon>Bacillati</taxon>
        <taxon>Actinomycetota</taxon>
        <taxon>Actinomycetes</taxon>
        <taxon>Kitasatosporales</taxon>
        <taxon>Streptomycetaceae</taxon>
        <taxon>Streptomyces</taxon>
    </lineage>
</organism>
<dbReference type="InterPro" id="IPR001279">
    <property type="entry name" value="Metallo-B-lactamas"/>
</dbReference>
<evidence type="ECO:0000256" key="3">
    <source>
        <dbReference type="ARBA" id="ARBA00022723"/>
    </source>
</evidence>
<name>A0A101SWA1_9ACTN</name>
<dbReference type="PANTHER" id="PTHR42978:SF7">
    <property type="entry name" value="METALLO-HYDROLASE RV2300C-RELATED"/>
    <property type="match status" value="1"/>
</dbReference>
<dbReference type="Proteomes" id="UP000052982">
    <property type="component" value="Unassembled WGS sequence"/>
</dbReference>
<gene>
    <name evidence="7" type="ORF">AQJ64_23220</name>
</gene>
<comment type="similarity">
    <text evidence="2">Belongs to the metallo-beta-lactamase superfamily.</text>
</comment>
<dbReference type="Pfam" id="PF00753">
    <property type="entry name" value="Lactamase_B"/>
    <property type="match status" value="1"/>
</dbReference>
<dbReference type="CDD" id="cd07729">
    <property type="entry name" value="AHL_lactonase_MBL-fold"/>
    <property type="match status" value="1"/>
</dbReference>
<dbReference type="GO" id="GO:0016787">
    <property type="term" value="F:hydrolase activity"/>
    <property type="evidence" value="ECO:0007669"/>
    <property type="project" value="UniProtKB-KW"/>
</dbReference>
<evidence type="ECO:0000256" key="1">
    <source>
        <dbReference type="ARBA" id="ARBA00001947"/>
    </source>
</evidence>